<sequence>MLILHGDRDAVVPLALGERLFAAAAEPKRLVRLQGVGRAEAPERGGLAAVLAFLAEVEATR</sequence>
<comment type="caution">
    <text evidence="1">The sequence shown here is derived from an EMBL/GenBank/DDBJ whole genome shotgun (WGS) entry which is preliminary data.</text>
</comment>
<dbReference type="EMBL" id="JAHZUY010000010">
    <property type="protein sequence ID" value="MBW8269050.1"/>
    <property type="molecule type" value="Genomic_DNA"/>
</dbReference>
<proteinExistence type="predicted"/>
<protein>
    <submittedName>
        <fullName evidence="1">Uncharacterized protein</fullName>
    </submittedName>
</protein>
<evidence type="ECO:0000313" key="2">
    <source>
        <dbReference type="Proteomes" id="UP001519924"/>
    </source>
</evidence>
<dbReference type="Gene3D" id="3.40.50.1820">
    <property type="entry name" value="alpha/beta hydrolase"/>
    <property type="match status" value="1"/>
</dbReference>
<name>A0ABS7F2M1_9PROT</name>
<dbReference type="RefSeq" id="WP_220116727.1">
    <property type="nucleotide sequence ID" value="NZ_JAHZUY010000010.1"/>
</dbReference>
<evidence type="ECO:0000313" key="1">
    <source>
        <dbReference type="EMBL" id="MBW8269050.1"/>
    </source>
</evidence>
<gene>
    <name evidence="1" type="ORF">K1J50_06065</name>
</gene>
<accession>A0ABS7F2M1</accession>
<dbReference type="SUPFAM" id="SSF53474">
    <property type="entry name" value="alpha/beta-Hydrolases"/>
    <property type="match status" value="1"/>
</dbReference>
<dbReference type="InterPro" id="IPR029058">
    <property type="entry name" value="AB_hydrolase_fold"/>
</dbReference>
<organism evidence="1 2">
    <name type="scientific">Caldovatus aquaticus</name>
    <dbReference type="NCBI Taxonomy" id="2865671"/>
    <lineage>
        <taxon>Bacteria</taxon>
        <taxon>Pseudomonadati</taxon>
        <taxon>Pseudomonadota</taxon>
        <taxon>Alphaproteobacteria</taxon>
        <taxon>Acetobacterales</taxon>
        <taxon>Roseomonadaceae</taxon>
        <taxon>Caldovatus</taxon>
    </lineage>
</organism>
<dbReference type="Proteomes" id="UP001519924">
    <property type="component" value="Unassembled WGS sequence"/>
</dbReference>
<keyword evidence="2" id="KW-1185">Reference proteome</keyword>
<reference evidence="1 2" key="1">
    <citation type="submission" date="2021-08" db="EMBL/GenBank/DDBJ databases">
        <title>Caldovatus sediminis gen. nov., sp. nov., a moderately thermophilic bacterium isolated from a hot spring.</title>
        <authorList>
            <person name="Hu C.-J."/>
            <person name="Li W.-J."/>
            <person name="Xian W.-D."/>
        </authorList>
    </citation>
    <scope>NUCLEOTIDE SEQUENCE [LARGE SCALE GENOMIC DNA]</scope>
    <source>
        <strain evidence="1 2">SYSU G05006</strain>
    </source>
</reference>